<reference evidence="1" key="1">
    <citation type="submission" date="2021-01" db="EMBL/GenBank/DDBJ databases">
        <authorList>
            <person name="Corre E."/>
            <person name="Pelletier E."/>
            <person name="Niang G."/>
            <person name="Scheremetjew M."/>
            <person name="Finn R."/>
            <person name="Kale V."/>
            <person name="Holt S."/>
            <person name="Cochrane G."/>
            <person name="Meng A."/>
            <person name="Brown T."/>
            <person name="Cohen L."/>
        </authorList>
    </citation>
    <scope>NUCLEOTIDE SEQUENCE</scope>
    <source>
        <strain evidence="1">CCMP1756</strain>
    </source>
</reference>
<dbReference type="EMBL" id="HBIW01000563">
    <property type="protein sequence ID" value="CAE0685036.1"/>
    <property type="molecule type" value="Transcribed_RNA"/>
</dbReference>
<evidence type="ECO:0008006" key="4">
    <source>
        <dbReference type="Google" id="ProtNLM"/>
    </source>
</evidence>
<proteinExistence type="predicted"/>
<organism evidence="1">
    <name type="scientific">Pelagomonas calceolata</name>
    <dbReference type="NCBI Taxonomy" id="35677"/>
    <lineage>
        <taxon>Eukaryota</taxon>
        <taxon>Sar</taxon>
        <taxon>Stramenopiles</taxon>
        <taxon>Ochrophyta</taxon>
        <taxon>Pelagophyceae</taxon>
        <taxon>Pelagomonadales</taxon>
        <taxon>Pelagomonadaceae</taxon>
        <taxon>Pelagomonas</taxon>
    </lineage>
</organism>
<evidence type="ECO:0000313" key="1">
    <source>
        <dbReference type="EMBL" id="CAE0685036.1"/>
    </source>
</evidence>
<evidence type="ECO:0000313" key="3">
    <source>
        <dbReference type="Proteomes" id="UP000789595"/>
    </source>
</evidence>
<sequence length="229" mass="24027">MSTTPRLLSAIFASATGSAVLVQNGDRITAALQRLFAQPNDNANAVLQKVLERIDQRPQTVVVREGGGASRLVLASAAVAGLAVRLRGWPASAAALRAAAQTLNGAVKAVGARLEVVRETLSKRVDEVGEKVDEVGVEVGEVKAELKEVHDDTTHLRVQQDHIARGVRGLCGVVSELMHGSPPTRAADDLRRFTVESKPLEAPPEQTALETTAARLAEALAAVDAIGSA</sequence>
<evidence type="ECO:0000313" key="2">
    <source>
        <dbReference type="EMBL" id="CAH0376909.1"/>
    </source>
</evidence>
<keyword evidence="3" id="KW-1185">Reference proteome</keyword>
<dbReference type="Proteomes" id="UP000789595">
    <property type="component" value="Unassembled WGS sequence"/>
</dbReference>
<protein>
    <recommendedName>
        <fullName evidence="4">DUF1664 domain-containing protein</fullName>
    </recommendedName>
</protein>
<accession>A0A7S3ZJB3</accession>
<gene>
    <name evidence="1" type="ORF">PCAL00307_LOCUS470</name>
    <name evidence="2" type="ORF">PECAL_5P15060</name>
</gene>
<reference evidence="2" key="2">
    <citation type="submission" date="2021-11" db="EMBL/GenBank/DDBJ databases">
        <authorList>
            <consortium name="Genoscope - CEA"/>
            <person name="William W."/>
        </authorList>
    </citation>
    <scope>NUCLEOTIDE SEQUENCE</scope>
</reference>
<dbReference type="AlphaFoldDB" id="A0A7S3ZJB3"/>
<dbReference type="EMBL" id="CAKKNE010000005">
    <property type="protein sequence ID" value="CAH0376909.1"/>
    <property type="molecule type" value="Genomic_DNA"/>
</dbReference>
<name>A0A7S3ZJB3_9STRA</name>